<reference evidence="7 8" key="2">
    <citation type="submission" date="2020-11" db="EMBL/GenBank/DDBJ databases">
        <title>Description of novel Gluconobacter species.</title>
        <authorList>
            <person name="Cleenwerck I."/>
            <person name="Cnockaert M."/>
            <person name="Borremans W."/>
            <person name="Wieme A.D."/>
            <person name="De Vuyst L."/>
            <person name="Vandamme P."/>
        </authorList>
    </citation>
    <scope>NUCLEOTIDE SEQUENCE [LARGE SCALE GENOMIC DNA]</scope>
    <source>
        <strain evidence="7 8">LMG 1745</strain>
    </source>
</reference>
<keyword evidence="8" id="KW-1185">Reference proteome</keyword>
<dbReference type="EMBL" id="JABCQH010000006">
    <property type="protein sequence ID" value="MBF0888755.1"/>
    <property type="molecule type" value="Genomic_DNA"/>
</dbReference>
<evidence type="ECO:0000313" key="7">
    <source>
        <dbReference type="EMBL" id="MBF0888755.1"/>
    </source>
</evidence>
<dbReference type="EC" id="2.7.4.23" evidence="3"/>
<evidence type="ECO:0000313" key="8">
    <source>
        <dbReference type="Proteomes" id="UP000662701"/>
    </source>
</evidence>
<evidence type="ECO:0000256" key="6">
    <source>
        <dbReference type="ARBA" id="ARBA00022840"/>
    </source>
</evidence>
<comment type="caution">
    <text evidence="7">The sequence shown here is derived from an EMBL/GenBank/DDBJ whole genome shotgun (WGS) entry which is preliminary data.</text>
</comment>
<comment type="pathway">
    <text evidence="2">Metabolic intermediate biosynthesis; 5-phospho-alpha-D-ribose 1-diphosphate biosynthesis; 5-phospho-alpha-D-ribose 1-diphosphate from D-ribose 5-phosphate (route II): step 3/3.</text>
</comment>
<accession>A0ABR9YWM3</accession>
<name>A0ABR9YWM3_9PROT</name>
<evidence type="ECO:0000256" key="4">
    <source>
        <dbReference type="ARBA" id="ARBA00022679"/>
    </source>
</evidence>
<evidence type="ECO:0000256" key="1">
    <source>
        <dbReference type="ARBA" id="ARBA00000373"/>
    </source>
</evidence>
<dbReference type="SUPFAM" id="SSF52540">
    <property type="entry name" value="P-loop containing nucleoside triphosphate hydrolases"/>
    <property type="match status" value="1"/>
</dbReference>
<keyword evidence="4" id="KW-0808">Transferase</keyword>
<dbReference type="Gene3D" id="3.40.50.300">
    <property type="entry name" value="P-loop containing nucleotide triphosphate hydrolases"/>
    <property type="match status" value="1"/>
</dbReference>
<evidence type="ECO:0000256" key="5">
    <source>
        <dbReference type="ARBA" id="ARBA00022741"/>
    </source>
</evidence>
<organism evidence="7 8">
    <name type="scientific">Gluconobacter cadivus</name>
    <dbReference type="NCBI Taxonomy" id="2728101"/>
    <lineage>
        <taxon>Bacteria</taxon>
        <taxon>Pseudomonadati</taxon>
        <taxon>Pseudomonadota</taxon>
        <taxon>Alphaproteobacteria</taxon>
        <taxon>Acetobacterales</taxon>
        <taxon>Acetobacteraceae</taxon>
        <taxon>Gluconobacter</taxon>
    </lineage>
</organism>
<gene>
    <name evidence="7" type="primary">phnN</name>
    <name evidence="7" type="ORF">HKD19_09370</name>
</gene>
<protein>
    <recommendedName>
        <fullName evidence="3">ribose 1,5-bisphosphate phosphokinase</fullName>
        <ecNumber evidence="3">2.7.4.23</ecNumber>
    </recommendedName>
</protein>
<dbReference type="InterPro" id="IPR027417">
    <property type="entry name" value="P-loop_NTPase"/>
</dbReference>
<proteinExistence type="predicted"/>
<keyword evidence="5" id="KW-0547">Nucleotide-binding</keyword>
<sequence length="180" mass="19743">MTVGRLILVVGPSGAGKDSVIGYARQHMAQQNVVFGRRIVTRPADATETPDTMDLAQFEQDERAGLFLTSWRAHDLAYALPLSLAEDVAGGKQVVVNVSRRVIPELRKRFPCCVVVVDADEQLRRDRIASRGREAPAALEARLQRRIPTDFHADAIIRNEGSLAEAGEALMHLIGAPDHD</sequence>
<reference evidence="8" key="1">
    <citation type="submission" date="2020-04" db="EMBL/GenBank/DDBJ databases">
        <title>Description of novel Gluconacetobacter.</title>
        <authorList>
            <person name="Sombolestani A."/>
        </authorList>
    </citation>
    <scope>NUCLEOTIDE SEQUENCE [LARGE SCALE GENOMIC DNA]</scope>
    <source>
        <strain evidence="8">LMG 1745</strain>
    </source>
</reference>
<dbReference type="NCBIfam" id="TIGR02322">
    <property type="entry name" value="phosphon_PhnN"/>
    <property type="match status" value="1"/>
</dbReference>
<evidence type="ECO:0000256" key="3">
    <source>
        <dbReference type="ARBA" id="ARBA00012892"/>
    </source>
</evidence>
<dbReference type="InterPro" id="IPR012699">
    <property type="entry name" value="PhnN"/>
</dbReference>
<comment type="catalytic activity">
    <reaction evidence="1">
        <text>alpha-D-ribose 1,5-bisphosphate + ATP = 5-phospho-alpha-D-ribose 1-diphosphate + ADP</text>
        <dbReference type="Rhea" id="RHEA:20109"/>
        <dbReference type="ChEBI" id="CHEBI:30616"/>
        <dbReference type="ChEBI" id="CHEBI:58017"/>
        <dbReference type="ChEBI" id="CHEBI:68688"/>
        <dbReference type="ChEBI" id="CHEBI:456216"/>
        <dbReference type="EC" id="2.7.4.23"/>
    </reaction>
</comment>
<evidence type="ECO:0000256" key="2">
    <source>
        <dbReference type="ARBA" id="ARBA00005069"/>
    </source>
</evidence>
<dbReference type="Proteomes" id="UP000662701">
    <property type="component" value="Unassembled WGS sequence"/>
</dbReference>
<keyword evidence="6" id="KW-0067">ATP-binding</keyword>
<dbReference type="RefSeq" id="WP_194262555.1">
    <property type="nucleotide sequence ID" value="NZ_JABCQH010000006.1"/>
</dbReference>